<reference evidence="1 2" key="1">
    <citation type="submission" date="2018-07" db="EMBL/GenBank/DDBJ databases">
        <title>The genomes of Aspergillus section Nigri reveals drivers in fungal speciation.</title>
        <authorList>
            <consortium name="DOE Joint Genome Institute"/>
            <person name="Vesth T.C."/>
            <person name="Nybo J."/>
            <person name="Theobald S."/>
            <person name="Brandl J."/>
            <person name="Frisvad J.C."/>
            <person name="Nielsen K.F."/>
            <person name="Lyhne E.K."/>
            <person name="Kogle M.E."/>
            <person name="Kuo A."/>
            <person name="Riley R."/>
            <person name="Clum A."/>
            <person name="Nolan M."/>
            <person name="Lipzen A."/>
            <person name="Salamov A."/>
            <person name="Henrissat B."/>
            <person name="Wiebenga A."/>
            <person name="De vries R.P."/>
            <person name="Grigoriev I.V."/>
            <person name="Mortensen U.H."/>
            <person name="Andersen M.R."/>
            <person name="Baker S.E."/>
        </authorList>
    </citation>
    <scope>NUCLEOTIDE SEQUENCE [LARGE SCALE GENOMIC DNA]</scope>
    <source>
        <strain evidence="1 2">CBS 139.54b</strain>
    </source>
</reference>
<gene>
    <name evidence="1" type="ORF">BDQ94DRAFT_142470</name>
</gene>
<keyword evidence="2" id="KW-1185">Reference proteome</keyword>
<sequence>MPYSAGRIRSVSLSVPSFPRRIDSILTKCSINGLPASSGSLCEWVVEPLHTRHTNRFERY</sequence>
<dbReference type="Proteomes" id="UP000253729">
    <property type="component" value="Unassembled WGS sequence"/>
</dbReference>
<evidence type="ECO:0000313" key="1">
    <source>
        <dbReference type="EMBL" id="RDH34271.1"/>
    </source>
</evidence>
<dbReference type="RefSeq" id="XP_026627293.1">
    <property type="nucleotide sequence ID" value="XM_026766042.1"/>
</dbReference>
<evidence type="ECO:0000313" key="2">
    <source>
        <dbReference type="Proteomes" id="UP000253729"/>
    </source>
</evidence>
<organism evidence="1 2">
    <name type="scientific">Aspergillus welwitschiae</name>
    <dbReference type="NCBI Taxonomy" id="1341132"/>
    <lineage>
        <taxon>Eukaryota</taxon>
        <taxon>Fungi</taxon>
        <taxon>Dikarya</taxon>
        <taxon>Ascomycota</taxon>
        <taxon>Pezizomycotina</taxon>
        <taxon>Eurotiomycetes</taxon>
        <taxon>Eurotiomycetidae</taxon>
        <taxon>Eurotiales</taxon>
        <taxon>Aspergillaceae</taxon>
        <taxon>Aspergillus</taxon>
        <taxon>Aspergillus subgen. Circumdati</taxon>
    </lineage>
</organism>
<protein>
    <submittedName>
        <fullName evidence="1">Uncharacterized protein</fullName>
    </submittedName>
</protein>
<proteinExistence type="predicted"/>
<accession>A0A3F3Q556</accession>
<dbReference type="AlphaFoldDB" id="A0A3F3Q556"/>
<name>A0A3F3Q556_9EURO</name>
<dbReference type="EMBL" id="KZ852044">
    <property type="protein sequence ID" value="RDH34271.1"/>
    <property type="molecule type" value="Genomic_DNA"/>
</dbReference>
<dbReference type="GeneID" id="38134398"/>